<evidence type="ECO:0000256" key="3">
    <source>
        <dbReference type="RuleBase" id="RU004004"/>
    </source>
</evidence>
<proteinExistence type="inferred from homology"/>
<comment type="subcellular location">
    <subcellularLocation>
        <location evidence="3">Cell outer membrane</location>
    </subcellularLocation>
</comment>
<dbReference type="EMBL" id="SMCO01000001">
    <property type="protein sequence ID" value="TCV90344.1"/>
    <property type="molecule type" value="Genomic_DNA"/>
</dbReference>
<feature type="domain" description="NolW-like" evidence="6">
    <location>
        <begin position="31"/>
        <end position="86"/>
    </location>
</feature>
<dbReference type="AlphaFoldDB" id="A0A4R3YH97"/>
<dbReference type="GO" id="GO:0009306">
    <property type="term" value="P:protein secretion"/>
    <property type="evidence" value="ECO:0007669"/>
    <property type="project" value="InterPro"/>
</dbReference>
<keyword evidence="1 4" id="KW-0732">Signal</keyword>
<dbReference type="Proteomes" id="UP000295367">
    <property type="component" value="Unassembled WGS sequence"/>
</dbReference>
<sequence>MRLIKSCLWPFLFLTLFSPVSLSYADQTVLEIIPLKHRTVDQVLPILQPFVEKQGAINGMNNQLIIRATPANLSQIKEILNQIDTVQRKLLITVKQSTQRDIEGKEAEVSGRLGVGDNARVVVGSTRSRDGGSIEVGRGGDVARARVYSSQRQEDSANTQQLQVLEGGQAFIRMGTSVPVPERTVVRNGQTVTVIQGTSYRDVTSGFYVRPRIQGNRVTLEISPQNNTVDSRGRINIQQAQTEVSGRIGEWMEIGGINQERSVNESGIAYSTNETGQDQRRILLKVEELK</sequence>
<evidence type="ECO:0000256" key="2">
    <source>
        <dbReference type="RuleBase" id="RU004003"/>
    </source>
</evidence>
<evidence type="ECO:0000259" key="6">
    <source>
        <dbReference type="Pfam" id="PF03958"/>
    </source>
</evidence>
<dbReference type="GO" id="GO:0009279">
    <property type="term" value="C:cell outer membrane"/>
    <property type="evidence" value="ECO:0007669"/>
    <property type="project" value="UniProtKB-SubCell"/>
</dbReference>
<dbReference type="InterPro" id="IPR038591">
    <property type="entry name" value="NolW-like_sf"/>
</dbReference>
<evidence type="ECO:0000259" key="5">
    <source>
        <dbReference type="Pfam" id="PF00263"/>
    </source>
</evidence>
<feature type="signal peptide" evidence="4">
    <location>
        <begin position="1"/>
        <end position="25"/>
    </location>
</feature>
<organism evidence="7 8">
    <name type="scientific">Sulfurirhabdus autotrophica</name>
    <dbReference type="NCBI Taxonomy" id="1706046"/>
    <lineage>
        <taxon>Bacteria</taxon>
        <taxon>Pseudomonadati</taxon>
        <taxon>Pseudomonadota</taxon>
        <taxon>Betaproteobacteria</taxon>
        <taxon>Nitrosomonadales</taxon>
        <taxon>Sulfuricellaceae</taxon>
        <taxon>Sulfurirhabdus</taxon>
    </lineage>
</organism>
<evidence type="ECO:0000256" key="1">
    <source>
        <dbReference type="ARBA" id="ARBA00022729"/>
    </source>
</evidence>
<keyword evidence="8" id="KW-1185">Reference proteome</keyword>
<reference evidence="7 8" key="1">
    <citation type="submission" date="2019-03" db="EMBL/GenBank/DDBJ databases">
        <title>Genomic Encyclopedia of Type Strains, Phase IV (KMG-IV): sequencing the most valuable type-strain genomes for metagenomic binning, comparative biology and taxonomic classification.</title>
        <authorList>
            <person name="Goeker M."/>
        </authorList>
    </citation>
    <scope>NUCLEOTIDE SEQUENCE [LARGE SCALE GENOMIC DNA]</scope>
    <source>
        <strain evidence="7 8">DSM 100309</strain>
    </source>
</reference>
<dbReference type="Gene3D" id="3.30.1370.120">
    <property type="match status" value="1"/>
</dbReference>
<dbReference type="RefSeq" id="WP_399166031.1">
    <property type="nucleotide sequence ID" value="NZ_SMCO01000001.1"/>
</dbReference>
<evidence type="ECO:0000313" key="8">
    <source>
        <dbReference type="Proteomes" id="UP000295367"/>
    </source>
</evidence>
<gene>
    <name evidence="7" type="ORF">EDC63_101314</name>
</gene>
<protein>
    <submittedName>
        <fullName evidence="7">Type II/III secretion system protein</fullName>
    </submittedName>
</protein>
<comment type="similarity">
    <text evidence="2">Belongs to the bacterial secretin family.</text>
</comment>
<comment type="caution">
    <text evidence="7">The sequence shown here is derived from an EMBL/GenBank/DDBJ whole genome shotgun (WGS) entry which is preliminary data.</text>
</comment>
<accession>A0A4R3YH97</accession>
<feature type="domain" description="Type II/III secretion system secretin-like" evidence="5">
    <location>
        <begin position="158"/>
        <end position="264"/>
    </location>
</feature>
<name>A0A4R3YH97_9PROT</name>
<dbReference type="InterPro" id="IPR005644">
    <property type="entry name" value="NolW-like"/>
</dbReference>
<evidence type="ECO:0000313" key="7">
    <source>
        <dbReference type="EMBL" id="TCV90344.1"/>
    </source>
</evidence>
<dbReference type="Pfam" id="PF03958">
    <property type="entry name" value="Secretin_N"/>
    <property type="match status" value="1"/>
</dbReference>
<evidence type="ECO:0000256" key="4">
    <source>
        <dbReference type="SAM" id="SignalP"/>
    </source>
</evidence>
<dbReference type="InterPro" id="IPR004846">
    <property type="entry name" value="T2SS/T3SS_dom"/>
</dbReference>
<keyword evidence="3" id="KW-0813">Transport</keyword>
<dbReference type="Pfam" id="PF00263">
    <property type="entry name" value="Secretin"/>
    <property type="match status" value="1"/>
</dbReference>
<feature type="chain" id="PRO_5020983025" evidence="4">
    <location>
        <begin position="26"/>
        <end position="290"/>
    </location>
</feature>